<dbReference type="SUPFAM" id="SSF55136">
    <property type="entry name" value="Probable bacterial effector-binding domain"/>
    <property type="match status" value="1"/>
</dbReference>
<dbReference type="Gene3D" id="1.10.10.60">
    <property type="entry name" value="Homeodomain-like"/>
    <property type="match status" value="2"/>
</dbReference>
<dbReference type="PANTHER" id="PTHR47504">
    <property type="entry name" value="RIGHT ORIGIN-BINDING PROTEIN"/>
    <property type="match status" value="1"/>
</dbReference>
<dbReference type="RefSeq" id="WP_068661579.1">
    <property type="nucleotide sequence ID" value="NZ_LYPB01000032.1"/>
</dbReference>
<dbReference type="PROSITE" id="PS01124">
    <property type="entry name" value="HTH_ARAC_FAMILY_2"/>
    <property type="match status" value="1"/>
</dbReference>
<dbReference type="EMBL" id="LYPB01000032">
    <property type="protein sequence ID" value="OAS24331.1"/>
    <property type="molecule type" value="Genomic_DNA"/>
</dbReference>
<dbReference type="InterPro" id="IPR018060">
    <property type="entry name" value="HTH_AraC"/>
</dbReference>
<dbReference type="InterPro" id="IPR018062">
    <property type="entry name" value="HTH_AraC-typ_CS"/>
</dbReference>
<dbReference type="Proteomes" id="UP000078454">
    <property type="component" value="Unassembled WGS sequence"/>
</dbReference>
<feature type="domain" description="HTH araC/xylS-type" evidence="4">
    <location>
        <begin position="10"/>
        <end position="108"/>
    </location>
</feature>
<dbReference type="Pfam" id="PF14526">
    <property type="entry name" value="Cass2"/>
    <property type="match status" value="1"/>
</dbReference>
<dbReference type="InterPro" id="IPR011256">
    <property type="entry name" value="Reg_factor_effector_dom_sf"/>
</dbReference>
<gene>
    <name evidence="5" type="ORF">A8708_16395</name>
</gene>
<dbReference type="PANTHER" id="PTHR47504:SF5">
    <property type="entry name" value="RIGHT ORIGIN-BINDING PROTEIN"/>
    <property type="match status" value="1"/>
</dbReference>
<dbReference type="InterPro" id="IPR010499">
    <property type="entry name" value="AraC_E-bd"/>
</dbReference>
<dbReference type="AlphaFoldDB" id="A0A198ATK1"/>
<keyword evidence="3" id="KW-0804">Transcription</keyword>
<dbReference type="STRING" id="1850517.A8708_16395"/>
<evidence type="ECO:0000256" key="2">
    <source>
        <dbReference type="ARBA" id="ARBA00023125"/>
    </source>
</evidence>
<dbReference type="OrthoDB" id="5337216at2"/>
<dbReference type="InterPro" id="IPR050959">
    <property type="entry name" value="MarA-like"/>
</dbReference>
<dbReference type="Gene3D" id="3.20.80.10">
    <property type="entry name" value="Regulatory factor, effector binding domain"/>
    <property type="match status" value="1"/>
</dbReference>
<dbReference type="SUPFAM" id="SSF46689">
    <property type="entry name" value="Homeodomain-like"/>
    <property type="match status" value="2"/>
</dbReference>
<accession>A0A198ATK1</accession>
<proteinExistence type="predicted"/>
<comment type="caution">
    <text evidence="5">The sequence shown here is derived from an EMBL/GenBank/DDBJ whole genome shotgun (WGS) entry which is preliminary data.</text>
</comment>
<keyword evidence="1" id="KW-0805">Transcription regulation</keyword>
<dbReference type="Pfam" id="PF12833">
    <property type="entry name" value="HTH_18"/>
    <property type="match status" value="1"/>
</dbReference>
<evidence type="ECO:0000256" key="3">
    <source>
        <dbReference type="ARBA" id="ARBA00023163"/>
    </source>
</evidence>
<dbReference type="GO" id="GO:0003700">
    <property type="term" value="F:DNA-binding transcription factor activity"/>
    <property type="evidence" value="ECO:0007669"/>
    <property type="project" value="InterPro"/>
</dbReference>
<dbReference type="PROSITE" id="PS00041">
    <property type="entry name" value="HTH_ARAC_FAMILY_1"/>
    <property type="match status" value="1"/>
</dbReference>
<keyword evidence="2" id="KW-0238">DNA-binding</keyword>
<dbReference type="InterPro" id="IPR009057">
    <property type="entry name" value="Homeodomain-like_sf"/>
</dbReference>
<keyword evidence="6" id="KW-1185">Reference proteome</keyword>
<protein>
    <submittedName>
        <fullName evidence="5">AraC family transcriptional regulator</fullName>
    </submittedName>
</protein>
<dbReference type="InterPro" id="IPR029441">
    <property type="entry name" value="Cass2"/>
</dbReference>
<evidence type="ECO:0000313" key="6">
    <source>
        <dbReference type="Proteomes" id="UP000078454"/>
    </source>
</evidence>
<name>A0A198ATK1_9BACL</name>
<reference evidence="5 6" key="1">
    <citation type="submission" date="2016-05" db="EMBL/GenBank/DDBJ databases">
        <title>Paenibacillus sp. 1ZS3-15 nov., isolated from the rhizosphere soil.</title>
        <authorList>
            <person name="Zhang X.X."/>
            <person name="Zhang J."/>
        </authorList>
    </citation>
    <scope>NUCLEOTIDE SEQUENCE [LARGE SCALE GENOMIC DNA]</scope>
    <source>
        <strain evidence="5 6">1ZS3-15</strain>
    </source>
</reference>
<sequence>MDTRYEARIQRTLDHIEEHLSGPLSVECLAEVACFSAFHFHRVFQTMVGDAVMEYVRKRRLARAAYQIAYTEQKLIDIAFDNGFGSPENFSRAFKKVFERTPLDYRKQGIRPPNYPQVNVLDRKFNPYLGGIRMDYALRTKPGFKLIGYELKTSCKEGQNHRDIPLFWQKYMQEGLGQHIPNRVHAGVPVELGICVDFDLESGDLTYIIGMEATSFEDVPTNMVCREFPEANYAVFTTPKVKEDHFVASIQTTWQTIFSEWFPHSGYEHAGSAEFEWYDERSHANLHELVEMDIYIPIKAKLAE</sequence>
<dbReference type="SMART" id="SM00342">
    <property type="entry name" value="HTH_ARAC"/>
    <property type="match status" value="1"/>
</dbReference>
<dbReference type="SMART" id="SM00871">
    <property type="entry name" value="AraC_E_bind"/>
    <property type="match status" value="1"/>
</dbReference>
<evidence type="ECO:0000256" key="1">
    <source>
        <dbReference type="ARBA" id="ARBA00023015"/>
    </source>
</evidence>
<evidence type="ECO:0000259" key="4">
    <source>
        <dbReference type="PROSITE" id="PS01124"/>
    </source>
</evidence>
<organism evidence="5 6">
    <name type="scientific">Paenibacillus oryzisoli</name>
    <dbReference type="NCBI Taxonomy" id="1850517"/>
    <lineage>
        <taxon>Bacteria</taxon>
        <taxon>Bacillati</taxon>
        <taxon>Bacillota</taxon>
        <taxon>Bacilli</taxon>
        <taxon>Bacillales</taxon>
        <taxon>Paenibacillaceae</taxon>
        <taxon>Paenibacillus</taxon>
    </lineage>
</organism>
<dbReference type="GO" id="GO:0043565">
    <property type="term" value="F:sequence-specific DNA binding"/>
    <property type="evidence" value="ECO:0007669"/>
    <property type="project" value="InterPro"/>
</dbReference>
<evidence type="ECO:0000313" key="5">
    <source>
        <dbReference type="EMBL" id="OAS24331.1"/>
    </source>
</evidence>